<dbReference type="EMBL" id="PEKC01000060">
    <property type="protein sequence ID" value="PII35110.1"/>
    <property type="molecule type" value="Genomic_DNA"/>
</dbReference>
<keyword evidence="2" id="KW-0812">Transmembrane</keyword>
<organism evidence="3">
    <name type="scientific">Chryseobacterium sp. B5</name>
    <dbReference type="NCBI Taxonomy" id="2050562"/>
    <lineage>
        <taxon>Bacteria</taxon>
        <taxon>Pseudomonadati</taxon>
        <taxon>Bacteroidota</taxon>
        <taxon>Flavobacteriia</taxon>
        <taxon>Flavobacteriales</taxon>
        <taxon>Weeksellaceae</taxon>
        <taxon>Chryseobacterium group</taxon>
        <taxon>Chryseobacterium</taxon>
    </lineage>
</organism>
<sequence length="85" mass="9289">MKQEHYDIAVEAAKAAPGIAASGITLNHAVAFATFIFIVLQIAYLIRKWVREETEWGRKLKRWAEPRRGGGPGPGPGSDTDMGPL</sequence>
<dbReference type="AlphaFoldDB" id="A0A2G7T5D3"/>
<accession>A0A2G7T5D3</accession>
<evidence type="ECO:0000256" key="1">
    <source>
        <dbReference type="SAM" id="MobiDB-lite"/>
    </source>
</evidence>
<reference evidence="3" key="1">
    <citation type="submission" date="2017-10" db="EMBL/GenBank/DDBJ databases">
        <title>Chryseobacterium sp. B5 is a hydrocarbonoclastic and plant growth promoting bacterium.</title>
        <authorList>
            <person name="Thijs S."/>
            <person name="Gkorezis P."/>
            <person name="Van Hamme J."/>
        </authorList>
    </citation>
    <scope>NUCLEOTIDE SEQUENCE</scope>
    <source>
        <strain evidence="3">B5</strain>
    </source>
</reference>
<feature type="transmembrane region" description="Helical" evidence="2">
    <location>
        <begin position="26"/>
        <end position="46"/>
    </location>
</feature>
<name>A0A2G7T5D3_9FLAO</name>
<gene>
    <name evidence="3" type="ORF">CTI11_15930</name>
</gene>
<keyword evidence="2" id="KW-1133">Transmembrane helix</keyword>
<comment type="caution">
    <text evidence="3">The sequence shown here is derived from an EMBL/GenBank/DDBJ whole genome shotgun (WGS) entry which is preliminary data.</text>
</comment>
<evidence type="ECO:0000313" key="3">
    <source>
        <dbReference type="EMBL" id="PII35110.1"/>
    </source>
</evidence>
<keyword evidence="2" id="KW-0472">Membrane</keyword>
<feature type="region of interest" description="Disordered" evidence="1">
    <location>
        <begin position="64"/>
        <end position="85"/>
    </location>
</feature>
<proteinExistence type="predicted"/>
<evidence type="ECO:0000256" key="2">
    <source>
        <dbReference type="SAM" id="Phobius"/>
    </source>
</evidence>
<protein>
    <submittedName>
        <fullName evidence="3">Uncharacterized protein</fullName>
    </submittedName>
</protein>